<dbReference type="PRINTS" id="PR00454">
    <property type="entry name" value="ETSDOMAIN"/>
</dbReference>
<evidence type="ECO:0000256" key="7">
    <source>
        <dbReference type="ARBA" id="ARBA00023163"/>
    </source>
</evidence>
<dbReference type="CDD" id="cd18315">
    <property type="entry name" value="BTB_POZ_BAB-like"/>
    <property type="match status" value="1"/>
</dbReference>
<dbReference type="GO" id="GO:0048813">
    <property type="term" value="P:dendrite morphogenesis"/>
    <property type="evidence" value="ECO:0007669"/>
    <property type="project" value="UniProtKB-ARBA"/>
</dbReference>
<dbReference type="GO" id="GO:0003700">
    <property type="term" value="F:DNA-binding transcription factor activity"/>
    <property type="evidence" value="ECO:0007669"/>
    <property type="project" value="InterPro"/>
</dbReference>
<dbReference type="GO" id="GO:0045476">
    <property type="term" value="P:nurse cell apoptotic process"/>
    <property type="evidence" value="ECO:0007669"/>
    <property type="project" value="UniProtKB-ARBA"/>
</dbReference>
<organism evidence="14">
    <name type="scientific">Panstrongylus megistus</name>
    <dbReference type="NCBI Taxonomy" id="65343"/>
    <lineage>
        <taxon>Eukaryota</taxon>
        <taxon>Metazoa</taxon>
        <taxon>Ecdysozoa</taxon>
        <taxon>Arthropoda</taxon>
        <taxon>Hexapoda</taxon>
        <taxon>Insecta</taxon>
        <taxon>Pterygota</taxon>
        <taxon>Neoptera</taxon>
        <taxon>Paraneoptera</taxon>
        <taxon>Hemiptera</taxon>
        <taxon>Heteroptera</taxon>
        <taxon>Panheteroptera</taxon>
        <taxon>Cimicomorpha</taxon>
        <taxon>Reduviidae</taxon>
        <taxon>Triatominae</taxon>
        <taxon>Panstrongylus</taxon>
    </lineage>
</organism>
<feature type="compositionally biased region" description="Low complexity" evidence="11">
    <location>
        <begin position="201"/>
        <end position="218"/>
    </location>
</feature>
<comment type="function">
    <text evidence="9">Putative transcription factor required for axon growth and guidance in the central and peripheral nervous systems. Repels CNS axons away from the midline by promoting the expression of the midline repellent sli and its receptor robo.</text>
</comment>
<evidence type="ECO:0000313" key="14">
    <source>
        <dbReference type="EMBL" id="JAC87281.1"/>
    </source>
</evidence>
<proteinExistence type="evidence at transcript level"/>
<keyword evidence="7" id="KW-0804">Transcription</keyword>
<keyword evidence="3" id="KW-0217">Developmental protein</keyword>
<dbReference type="GO" id="GO:0045467">
    <property type="term" value="P:R7 cell development"/>
    <property type="evidence" value="ECO:0007669"/>
    <property type="project" value="UniProtKB-ARBA"/>
</dbReference>
<feature type="compositionally biased region" description="Gly residues" evidence="11">
    <location>
        <begin position="113"/>
        <end position="129"/>
    </location>
</feature>
<evidence type="ECO:0000256" key="5">
    <source>
        <dbReference type="ARBA" id="ARBA00022902"/>
    </source>
</evidence>
<keyword evidence="6" id="KW-0805">Transcription regulation</keyword>
<dbReference type="GO" id="GO:0008406">
    <property type="term" value="P:gonad development"/>
    <property type="evidence" value="ECO:0007669"/>
    <property type="project" value="UniProtKB-ARBA"/>
</dbReference>
<evidence type="ECO:0000256" key="11">
    <source>
        <dbReference type="SAM" id="MobiDB-lite"/>
    </source>
</evidence>
<dbReference type="AlphaFoldDB" id="A0A069DU39"/>
<evidence type="ECO:0000256" key="4">
    <source>
        <dbReference type="ARBA" id="ARBA00022782"/>
    </source>
</evidence>
<evidence type="ECO:0000259" key="12">
    <source>
        <dbReference type="PROSITE" id="PS50061"/>
    </source>
</evidence>
<reference evidence="14" key="1">
    <citation type="journal article" date="2015" name="J. Med. Entomol.">
        <title>A Deep Insight Into the Sialotranscriptome of the Chagas Disease Vector, Panstrongylus megistus (Hemiptera: Heteroptera).</title>
        <authorList>
            <person name="Ribeiro J.M."/>
            <person name="Schwarz A."/>
            <person name="Francischetti I.M."/>
        </authorList>
    </citation>
    <scope>NUCLEOTIDE SEQUENCE</scope>
    <source>
        <tissue evidence="14">Salivary glands</tissue>
    </source>
</reference>
<dbReference type="SUPFAM" id="SSF54695">
    <property type="entry name" value="POZ domain"/>
    <property type="match status" value="1"/>
</dbReference>
<keyword evidence="5" id="KW-0524">Neurogenesis</keyword>
<evidence type="ECO:0000256" key="3">
    <source>
        <dbReference type="ARBA" id="ARBA00022473"/>
    </source>
</evidence>
<dbReference type="InterPro" id="IPR051095">
    <property type="entry name" value="Dros_DevTransReg"/>
</dbReference>
<evidence type="ECO:0000256" key="1">
    <source>
        <dbReference type="ARBA" id="ARBA00004123"/>
    </source>
</evidence>
<dbReference type="Gene3D" id="3.30.710.10">
    <property type="entry name" value="Potassium Channel Kv1.1, Chain A"/>
    <property type="match status" value="1"/>
</dbReference>
<dbReference type="Pfam" id="PF00651">
    <property type="entry name" value="BTB"/>
    <property type="match status" value="1"/>
</dbReference>
<dbReference type="PROSITE" id="PS50061">
    <property type="entry name" value="ETS_DOMAIN_3"/>
    <property type="match status" value="1"/>
</dbReference>
<feature type="non-terminal residue" evidence="14">
    <location>
        <position position="1"/>
    </location>
</feature>
<dbReference type="InterPro" id="IPR036388">
    <property type="entry name" value="WH-like_DNA-bd_sf"/>
</dbReference>
<evidence type="ECO:0000256" key="6">
    <source>
        <dbReference type="ARBA" id="ARBA00023015"/>
    </source>
</evidence>
<evidence type="ECO:0000256" key="8">
    <source>
        <dbReference type="ARBA" id="ARBA00023242"/>
    </source>
</evidence>
<evidence type="ECO:0000259" key="13">
    <source>
        <dbReference type="PROSITE" id="PS50097"/>
    </source>
</evidence>
<dbReference type="SMART" id="SM00225">
    <property type="entry name" value="BTB"/>
    <property type="match status" value="1"/>
</dbReference>
<dbReference type="GO" id="GO:0035167">
    <property type="term" value="P:larval lymph gland hemopoiesis"/>
    <property type="evidence" value="ECO:0007669"/>
    <property type="project" value="UniProtKB-ARBA"/>
</dbReference>
<dbReference type="InterPro" id="IPR011333">
    <property type="entry name" value="SKP1/BTB/POZ_sf"/>
</dbReference>
<dbReference type="GO" id="GO:0007526">
    <property type="term" value="P:larval somatic muscle development"/>
    <property type="evidence" value="ECO:0007669"/>
    <property type="project" value="UniProtKB-ARBA"/>
</dbReference>
<feature type="region of interest" description="Disordered" evidence="11">
    <location>
        <begin position="201"/>
        <end position="220"/>
    </location>
</feature>
<comment type="similarity">
    <text evidence="2 10">Belongs to the ETS family.</text>
</comment>
<name>A0A069DU39_9HEMI</name>
<feature type="domain" description="BTB" evidence="13">
    <location>
        <begin position="28"/>
        <end position="93"/>
    </location>
</feature>
<dbReference type="Gene3D" id="1.10.10.10">
    <property type="entry name" value="Winged helix-like DNA-binding domain superfamily/Winged helix DNA-binding domain"/>
    <property type="match status" value="1"/>
</dbReference>
<dbReference type="EMBL" id="GBGD01001608">
    <property type="protein sequence ID" value="JAC87281.1"/>
    <property type="molecule type" value="mRNA"/>
</dbReference>
<dbReference type="PROSITE" id="PS00345">
    <property type="entry name" value="ETS_DOMAIN_1"/>
    <property type="match status" value="1"/>
</dbReference>
<keyword evidence="4" id="KW-0221">Differentiation</keyword>
<dbReference type="PANTHER" id="PTHR23110">
    <property type="entry name" value="BTB DOMAIN TRANSCRIPTION FACTOR"/>
    <property type="match status" value="1"/>
</dbReference>
<accession>A0A069DU39</accession>
<dbReference type="InterPro" id="IPR000418">
    <property type="entry name" value="Ets_dom"/>
</dbReference>
<feature type="region of interest" description="Disordered" evidence="11">
    <location>
        <begin position="269"/>
        <end position="288"/>
    </location>
</feature>
<dbReference type="GO" id="GO:0006357">
    <property type="term" value="P:regulation of transcription by RNA polymerase II"/>
    <property type="evidence" value="ECO:0007669"/>
    <property type="project" value="TreeGrafter"/>
</dbReference>
<dbReference type="SMART" id="SM00413">
    <property type="entry name" value="ETS"/>
    <property type="match status" value="1"/>
</dbReference>
<dbReference type="GO" id="GO:0007464">
    <property type="term" value="P:R3/R4 cell fate commitment"/>
    <property type="evidence" value="ECO:0007669"/>
    <property type="project" value="UniProtKB-ARBA"/>
</dbReference>
<dbReference type="GO" id="GO:0043565">
    <property type="term" value="F:sequence-specific DNA binding"/>
    <property type="evidence" value="ECO:0007669"/>
    <property type="project" value="InterPro"/>
</dbReference>
<dbReference type="PROSITE" id="PS50097">
    <property type="entry name" value="BTB"/>
    <property type="match status" value="1"/>
</dbReference>
<keyword evidence="8 10" id="KW-0539">Nucleus</keyword>
<sequence>EQFCLRWNNHQSTLISVFENLLESGTLIDCTLYAEGQVLKAHKVVLSACSPCFEKMLCAAEDKNPIIFLKDVKFLELKAMLDYMYRGEVNISQDQLDSFLKTAEALQIKGLTDQGGGGGAPTGGGGGTADVGEPPAKKGPGRKTGVSDVAPESPLVGNAPLREGSVSPGGTKRRRRVARRPSTDETSADNSCDIPPVAVAAQPQPQQTSAPPQATSTPLSADSARFVVKKQEPMEPPTTSQHNMIQPKTEFIEEANEDIEDLTLDDDDDYSEMSKPGTSFSASLQGNTSQQDFTTQWQMMGGDRTQTDEVFMAAQEAINNQSNTQGTLLWEFLLKLLDDERCYPYIQWVDKANGHFKVVNSKVVSRLWGIHKNNPEMTFDTLARSLRYYYRKGILSKIGGQKLVYRFIKIPIESHKTK</sequence>
<dbReference type="InterPro" id="IPR036390">
    <property type="entry name" value="WH_DNA-bd_sf"/>
</dbReference>
<dbReference type="Pfam" id="PF00178">
    <property type="entry name" value="Ets"/>
    <property type="match status" value="1"/>
</dbReference>
<protein>
    <submittedName>
        <fullName evidence="14">Putative transcription factor nerf</fullName>
    </submittedName>
</protein>
<dbReference type="InterPro" id="IPR000210">
    <property type="entry name" value="BTB/POZ_dom"/>
</dbReference>
<evidence type="ECO:0000256" key="10">
    <source>
        <dbReference type="RuleBase" id="RU004019"/>
    </source>
</evidence>
<dbReference type="GO" id="GO:0005634">
    <property type="term" value="C:nucleus"/>
    <property type="evidence" value="ECO:0007669"/>
    <property type="project" value="UniProtKB-SubCell"/>
</dbReference>
<feature type="region of interest" description="Disordered" evidence="11">
    <location>
        <begin position="112"/>
        <end position="195"/>
    </location>
</feature>
<feature type="compositionally biased region" description="Polar residues" evidence="11">
    <location>
        <begin position="276"/>
        <end position="288"/>
    </location>
</feature>
<dbReference type="PANTHER" id="PTHR23110:SF111">
    <property type="entry name" value="LONGITUDINALS LACKING PROTEIN, ISOFORMS F_I_K_T"/>
    <property type="match status" value="1"/>
</dbReference>
<dbReference type="GO" id="GO:0016199">
    <property type="term" value="P:axon midline choice point recognition"/>
    <property type="evidence" value="ECO:0007669"/>
    <property type="project" value="UniProtKB-ARBA"/>
</dbReference>
<dbReference type="SUPFAM" id="SSF46785">
    <property type="entry name" value="Winged helix' DNA-binding domain"/>
    <property type="match status" value="1"/>
</dbReference>
<evidence type="ECO:0000256" key="9">
    <source>
        <dbReference type="ARBA" id="ARBA00037382"/>
    </source>
</evidence>
<keyword evidence="10" id="KW-0238">DNA-binding</keyword>
<comment type="subcellular location">
    <subcellularLocation>
        <location evidence="1 10">Nucleus</location>
    </subcellularLocation>
</comment>
<feature type="domain" description="ETS" evidence="12">
    <location>
        <begin position="327"/>
        <end position="408"/>
    </location>
</feature>
<evidence type="ECO:0000256" key="2">
    <source>
        <dbReference type="ARBA" id="ARBA00005562"/>
    </source>
</evidence>